<keyword evidence="1" id="KW-0472">Membrane</keyword>
<dbReference type="AlphaFoldDB" id="A0A397TEA0"/>
<keyword evidence="1" id="KW-0812">Transmembrane</keyword>
<evidence type="ECO:0000313" key="2">
    <source>
        <dbReference type="EMBL" id="RIA96468.1"/>
    </source>
</evidence>
<feature type="transmembrane region" description="Helical" evidence="1">
    <location>
        <begin position="96"/>
        <end position="113"/>
    </location>
</feature>
<proteinExistence type="predicted"/>
<gene>
    <name evidence="2" type="ORF">C1645_872022</name>
</gene>
<evidence type="ECO:0000256" key="1">
    <source>
        <dbReference type="SAM" id="Phobius"/>
    </source>
</evidence>
<reference evidence="2 3" key="1">
    <citation type="submission" date="2018-06" db="EMBL/GenBank/DDBJ databases">
        <title>Comparative genomics reveals the genomic features of Rhizophagus irregularis, R. cerebriforme, R. diaphanum and Gigaspora rosea, and their symbiotic lifestyle signature.</title>
        <authorList>
            <person name="Morin E."/>
            <person name="San Clemente H."/>
            <person name="Chen E.C.H."/>
            <person name="De La Providencia I."/>
            <person name="Hainaut M."/>
            <person name="Kuo A."/>
            <person name="Kohler A."/>
            <person name="Murat C."/>
            <person name="Tang N."/>
            <person name="Roy S."/>
            <person name="Loubradou J."/>
            <person name="Henrissat B."/>
            <person name="Grigoriev I.V."/>
            <person name="Corradi N."/>
            <person name="Roux C."/>
            <person name="Martin F.M."/>
        </authorList>
    </citation>
    <scope>NUCLEOTIDE SEQUENCE [LARGE SCALE GENOMIC DNA]</scope>
    <source>
        <strain evidence="2 3">DAOM 227022</strain>
    </source>
</reference>
<protein>
    <recommendedName>
        <fullName evidence="4">Transmembrane protein 186</fullName>
    </recommendedName>
</protein>
<dbReference type="Proteomes" id="UP000265703">
    <property type="component" value="Unassembled WGS sequence"/>
</dbReference>
<accession>A0A397TEA0</accession>
<sequence>MGSLSFKMLAIISKSRFISYPCHSSSNSFNANPLFPVKRLLYNTRLLTNTTAEITTPQIKSIKKITAHKNPKLNPENRMTIYIGPLSLHVRKYKRLALLFCTCGFLLVPSIYIYGKAPIVGAVGVGLSALLPLFFINYLSATYVSRIYIYLPPQRRYEPSLRKSFNPYALHSSGNPYLTIETFDWLGRIEETTLRLSELKEFKNKNKFQWITWIKQENNRIGKRFYVEKRVLKQDVFSKGLVEWIEKQSGLNRVQEANVLK</sequence>
<keyword evidence="1" id="KW-1133">Transmembrane helix</keyword>
<comment type="caution">
    <text evidence="2">The sequence shown here is derived from an EMBL/GenBank/DDBJ whole genome shotgun (WGS) entry which is preliminary data.</text>
</comment>
<evidence type="ECO:0008006" key="4">
    <source>
        <dbReference type="Google" id="ProtNLM"/>
    </source>
</evidence>
<evidence type="ECO:0000313" key="3">
    <source>
        <dbReference type="Proteomes" id="UP000265703"/>
    </source>
</evidence>
<organism evidence="2 3">
    <name type="scientific">Glomus cerebriforme</name>
    <dbReference type="NCBI Taxonomy" id="658196"/>
    <lineage>
        <taxon>Eukaryota</taxon>
        <taxon>Fungi</taxon>
        <taxon>Fungi incertae sedis</taxon>
        <taxon>Mucoromycota</taxon>
        <taxon>Glomeromycotina</taxon>
        <taxon>Glomeromycetes</taxon>
        <taxon>Glomerales</taxon>
        <taxon>Glomeraceae</taxon>
        <taxon>Glomus</taxon>
    </lineage>
</organism>
<dbReference type="EMBL" id="QKYT01000044">
    <property type="protein sequence ID" value="RIA96468.1"/>
    <property type="molecule type" value="Genomic_DNA"/>
</dbReference>
<dbReference type="OrthoDB" id="2386090at2759"/>
<name>A0A397TEA0_9GLOM</name>
<feature type="transmembrane region" description="Helical" evidence="1">
    <location>
        <begin position="119"/>
        <end position="139"/>
    </location>
</feature>
<keyword evidence="3" id="KW-1185">Reference proteome</keyword>